<protein>
    <submittedName>
        <fullName evidence="1">Uncharacterized protein</fullName>
    </submittedName>
</protein>
<accession>A0ABX0UBY8</accession>
<keyword evidence="2" id="KW-1185">Reference proteome</keyword>
<comment type="caution">
    <text evidence="1">The sequence shown here is derived from an EMBL/GenBank/DDBJ whole genome shotgun (WGS) entry which is preliminary data.</text>
</comment>
<gene>
    <name evidence="1" type="ORF">FHR24_001505</name>
</gene>
<dbReference type="EMBL" id="JAASQL010000001">
    <property type="protein sequence ID" value="NIJ45066.1"/>
    <property type="molecule type" value="Genomic_DNA"/>
</dbReference>
<proteinExistence type="predicted"/>
<dbReference type="Proteomes" id="UP000745859">
    <property type="component" value="Unassembled WGS sequence"/>
</dbReference>
<name>A0ABX0UBY8_9FLAO</name>
<dbReference type="RefSeq" id="WP_167186236.1">
    <property type="nucleotide sequence ID" value="NZ_JAASQL010000001.1"/>
</dbReference>
<sequence length="69" mass="7713">MALDKVQLKEDFKALFTDMRTREENADDEFAERFASLMDAYIKTAKINYTSGLVTPQGTVTGTFVGNLS</sequence>
<evidence type="ECO:0000313" key="2">
    <source>
        <dbReference type="Proteomes" id="UP000745859"/>
    </source>
</evidence>
<evidence type="ECO:0000313" key="1">
    <source>
        <dbReference type="EMBL" id="NIJ45066.1"/>
    </source>
</evidence>
<reference evidence="1 2" key="1">
    <citation type="submission" date="2020-03" db="EMBL/GenBank/DDBJ databases">
        <title>Genomic Encyclopedia of Type Strains, Phase IV (KMG-IV): sequencing the most valuable type-strain genomes for metagenomic binning, comparative biology and taxonomic classification.</title>
        <authorList>
            <person name="Goeker M."/>
        </authorList>
    </citation>
    <scope>NUCLEOTIDE SEQUENCE [LARGE SCALE GENOMIC DNA]</scope>
    <source>
        <strain evidence="1 2">DSM 101599</strain>
    </source>
</reference>
<organism evidence="1 2">
    <name type="scientific">Wenyingzhuangia heitensis</name>
    <dbReference type="NCBI Taxonomy" id="1487859"/>
    <lineage>
        <taxon>Bacteria</taxon>
        <taxon>Pseudomonadati</taxon>
        <taxon>Bacteroidota</taxon>
        <taxon>Flavobacteriia</taxon>
        <taxon>Flavobacteriales</taxon>
        <taxon>Flavobacteriaceae</taxon>
        <taxon>Wenyingzhuangia</taxon>
    </lineage>
</organism>